<dbReference type="PRINTS" id="PR00081">
    <property type="entry name" value="GDHRDH"/>
</dbReference>
<dbReference type="EMBL" id="CAICTM010001531">
    <property type="protein sequence ID" value="CAB9524399.1"/>
    <property type="molecule type" value="Genomic_DNA"/>
</dbReference>
<dbReference type="OrthoDB" id="1393670at2759"/>
<dbReference type="Gene3D" id="3.40.50.720">
    <property type="entry name" value="NAD(P)-binding Rossmann-like Domain"/>
    <property type="match status" value="1"/>
</dbReference>
<dbReference type="Pfam" id="PF00106">
    <property type="entry name" value="adh_short"/>
    <property type="match status" value="1"/>
</dbReference>
<protein>
    <submittedName>
        <fullName evidence="5">Oxooacyl-coA reductase let-767</fullName>
    </submittedName>
</protein>
<proteinExistence type="inferred from homology"/>
<dbReference type="InterPro" id="IPR036291">
    <property type="entry name" value="NAD(P)-bd_dom_sf"/>
</dbReference>
<evidence type="ECO:0000313" key="6">
    <source>
        <dbReference type="Proteomes" id="UP001153069"/>
    </source>
</evidence>
<gene>
    <name evidence="5" type="ORF">SEMRO_1533_G280310.1</name>
</gene>
<keyword evidence="3" id="KW-0560">Oxidoreductase</keyword>
<comment type="similarity">
    <text evidence="1 4">Belongs to the short-chain dehydrogenases/reductases (SDR) family.</text>
</comment>
<accession>A0A9N8ESQ3</accession>
<dbReference type="PANTHER" id="PTHR43899:SF13">
    <property type="entry name" value="RH59310P"/>
    <property type="match status" value="1"/>
</dbReference>
<keyword evidence="6" id="KW-1185">Reference proteome</keyword>
<sequence length="354" mass="40383">MTAFVTPFLESFASAGLSVQLCILVGLVVVVRTAKEILESIYVYFLRPAKDLKKLGEWALVTGATDGIGKAYVYALAKRGISVVMVSRTESKLQALKEEMEEKKYDGVSYKYVVVDYSNFDETVRNHLYNETKDLDIGVLVNNVGMSYRYPRYFHELKSEEVDQLTELNISSTTWMTKLYVEDMAKRGRGTIINLSSIAGLFTQPLLAQYGASKAFIEKFSRSIHVEYSSRGVTCQCHTPSFVATKMSKMRPSATVPTPEEYVEMSMRFIGHDDPVVQPFWLHATLCWVFYNFIPTNYMVAYYLSTAIKFRKKGMQKDEMIAKGIKPQKTAHKRVDPLLESLMFWRKDLKVKGQ</sequence>
<evidence type="ECO:0000313" key="5">
    <source>
        <dbReference type="EMBL" id="CAB9524399.1"/>
    </source>
</evidence>
<dbReference type="AlphaFoldDB" id="A0A9N8ESQ3"/>
<keyword evidence="2" id="KW-0521">NADP</keyword>
<evidence type="ECO:0000256" key="4">
    <source>
        <dbReference type="RuleBase" id="RU000363"/>
    </source>
</evidence>
<evidence type="ECO:0000256" key="1">
    <source>
        <dbReference type="ARBA" id="ARBA00006484"/>
    </source>
</evidence>
<dbReference type="InterPro" id="IPR002347">
    <property type="entry name" value="SDR_fam"/>
</dbReference>
<name>A0A9N8ESQ3_9STRA</name>
<comment type="caution">
    <text evidence="5">The sequence shown here is derived from an EMBL/GenBank/DDBJ whole genome shotgun (WGS) entry which is preliminary data.</text>
</comment>
<dbReference type="GO" id="GO:0016491">
    <property type="term" value="F:oxidoreductase activity"/>
    <property type="evidence" value="ECO:0007669"/>
    <property type="project" value="UniProtKB-KW"/>
</dbReference>
<evidence type="ECO:0000256" key="2">
    <source>
        <dbReference type="ARBA" id="ARBA00022857"/>
    </source>
</evidence>
<dbReference type="FunFam" id="3.40.50.720:FF:000137">
    <property type="entry name" value="Hydroxysteroid (17-beta) dehydrogenase 3"/>
    <property type="match status" value="1"/>
</dbReference>
<dbReference type="PIRSF" id="PIRSF000126">
    <property type="entry name" value="11-beta-HSD1"/>
    <property type="match status" value="1"/>
</dbReference>
<dbReference type="SUPFAM" id="SSF51735">
    <property type="entry name" value="NAD(P)-binding Rossmann-fold domains"/>
    <property type="match status" value="1"/>
</dbReference>
<organism evidence="5 6">
    <name type="scientific">Seminavis robusta</name>
    <dbReference type="NCBI Taxonomy" id="568900"/>
    <lineage>
        <taxon>Eukaryota</taxon>
        <taxon>Sar</taxon>
        <taxon>Stramenopiles</taxon>
        <taxon>Ochrophyta</taxon>
        <taxon>Bacillariophyta</taxon>
        <taxon>Bacillariophyceae</taxon>
        <taxon>Bacillariophycidae</taxon>
        <taxon>Naviculales</taxon>
        <taxon>Naviculaceae</taxon>
        <taxon>Seminavis</taxon>
    </lineage>
</organism>
<reference evidence="5" key="1">
    <citation type="submission" date="2020-06" db="EMBL/GenBank/DDBJ databases">
        <authorList>
            <consortium name="Plant Systems Biology data submission"/>
        </authorList>
    </citation>
    <scope>NUCLEOTIDE SEQUENCE</scope>
    <source>
        <strain evidence="5">D6</strain>
    </source>
</reference>
<dbReference type="InterPro" id="IPR051019">
    <property type="entry name" value="VLCFA-Steroid_DH"/>
</dbReference>
<dbReference type="PANTHER" id="PTHR43899">
    <property type="entry name" value="RH59310P"/>
    <property type="match status" value="1"/>
</dbReference>
<dbReference type="CDD" id="cd05356">
    <property type="entry name" value="17beta-HSD1_like_SDR_c"/>
    <property type="match status" value="1"/>
</dbReference>
<dbReference type="PRINTS" id="PR00080">
    <property type="entry name" value="SDRFAMILY"/>
</dbReference>
<dbReference type="Proteomes" id="UP001153069">
    <property type="component" value="Unassembled WGS sequence"/>
</dbReference>
<evidence type="ECO:0000256" key="3">
    <source>
        <dbReference type="ARBA" id="ARBA00023002"/>
    </source>
</evidence>